<dbReference type="PANTHER" id="PTHR14911">
    <property type="entry name" value="THUMP DOMAIN-CONTAINING"/>
    <property type="match status" value="1"/>
</dbReference>
<dbReference type="PANTHER" id="PTHR14911:SF1">
    <property type="entry name" value="THUMP DOMAIN-CONTAINING PROTEIN 2"/>
    <property type="match status" value="1"/>
</dbReference>
<protein>
    <recommendedName>
        <fullName evidence="1">Ribosomal RNA large subunit methyltransferase K/L-like methyltransferase domain-containing protein</fullName>
    </recommendedName>
</protein>
<accession>A0AB34J3Z1</accession>
<dbReference type="Gene3D" id="3.40.50.150">
    <property type="entry name" value="Vaccinia Virus protein VP39"/>
    <property type="match status" value="1"/>
</dbReference>
<feature type="domain" description="Ribosomal RNA large subunit methyltransferase K/L-like methyltransferase" evidence="1">
    <location>
        <begin position="236"/>
        <end position="303"/>
    </location>
</feature>
<sequence length="464" mass="49566">MEHRLVALVASGMEAVAEREISQRFSLPPGAVEHIATPPPAAHWVPELAGSSVFPGAAAVAKLAFTVSGFERGSALREQLARLKSPQCVMALVGAYSGVPFDEGECREWVAHTLGRAAGWAAALRTWRFARREAPQTPTFRVSAVRDGRHSFHAPLVAAEVAGAVHTLQQASPHLFSSPPPLASPPPPLEGRMTGFDLEVVALVLQQELVVALSLSANPRGFRSCQLPLEPHPLLRHHDISARVRCSTAWCMLDLAGARPGDVVCDPMCGVGTIPLEAAATIPSILAVGGDLDPHVVRQARANGLLWTAASAAAASRHLPHLSLEEGEGAAPSWHYEERRYPPLPFSCVQTLAWDATCLPLRTSCVDVIVVDLPFGMAHKAGTKGSKPHVLYSLVLLEAARVLRPLGCCVMLTPSRGAIEKCLRQQAAYWVVAHTLPVNVGGTVAHVFVWKRTETAVALARADS</sequence>
<comment type="caution">
    <text evidence="2">The sequence shown here is derived from an EMBL/GenBank/DDBJ whole genome shotgun (WGS) entry which is preliminary data.</text>
</comment>
<dbReference type="InterPro" id="IPR000241">
    <property type="entry name" value="RlmKL-like_Mtase"/>
</dbReference>
<dbReference type="EMBL" id="JBGBPQ010000013">
    <property type="protein sequence ID" value="KAL1512052.1"/>
    <property type="molecule type" value="Genomic_DNA"/>
</dbReference>
<name>A0AB34J3Z1_PRYPA</name>
<dbReference type="SUPFAM" id="SSF53335">
    <property type="entry name" value="S-adenosyl-L-methionine-dependent methyltransferases"/>
    <property type="match status" value="1"/>
</dbReference>
<organism evidence="2 3">
    <name type="scientific">Prymnesium parvum</name>
    <name type="common">Toxic golden alga</name>
    <dbReference type="NCBI Taxonomy" id="97485"/>
    <lineage>
        <taxon>Eukaryota</taxon>
        <taxon>Haptista</taxon>
        <taxon>Haptophyta</taxon>
        <taxon>Prymnesiophyceae</taxon>
        <taxon>Prymnesiales</taxon>
        <taxon>Prymnesiaceae</taxon>
        <taxon>Prymnesium</taxon>
    </lineage>
</organism>
<keyword evidence="3" id="KW-1185">Reference proteome</keyword>
<proteinExistence type="predicted"/>
<reference evidence="2 3" key="1">
    <citation type="journal article" date="2024" name="Science">
        <title>Giant polyketide synthase enzymes in the biosynthesis of giant marine polyether toxins.</title>
        <authorList>
            <person name="Fallon T.R."/>
            <person name="Shende V.V."/>
            <person name="Wierzbicki I.H."/>
            <person name="Pendleton A.L."/>
            <person name="Watervoot N.F."/>
            <person name="Auber R.P."/>
            <person name="Gonzalez D.J."/>
            <person name="Wisecaver J.H."/>
            <person name="Moore B.S."/>
        </authorList>
    </citation>
    <scope>NUCLEOTIDE SEQUENCE [LARGE SCALE GENOMIC DNA]</scope>
    <source>
        <strain evidence="2 3">12B1</strain>
    </source>
</reference>
<evidence type="ECO:0000259" key="1">
    <source>
        <dbReference type="Pfam" id="PF01170"/>
    </source>
</evidence>
<dbReference type="GO" id="GO:0043527">
    <property type="term" value="C:tRNA methyltransferase complex"/>
    <property type="evidence" value="ECO:0007669"/>
    <property type="project" value="UniProtKB-ARBA"/>
</dbReference>
<dbReference type="Proteomes" id="UP001515480">
    <property type="component" value="Unassembled WGS sequence"/>
</dbReference>
<gene>
    <name evidence="2" type="ORF">AB1Y20_005326</name>
</gene>
<dbReference type="GO" id="GO:0030488">
    <property type="term" value="P:tRNA methylation"/>
    <property type="evidence" value="ECO:0007669"/>
    <property type="project" value="TreeGrafter"/>
</dbReference>
<dbReference type="AlphaFoldDB" id="A0AB34J3Z1"/>
<dbReference type="Pfam" id="PF01170">
    <property type="entry name" value="UPF0020"/>
    <property type="match status" value="2"/>
</dbReference>
<evidence type="ECO:0000313" key="3">
    <source>
        <dbReference type="Proteomes" id="UP001515480"/>
    </source>
</evidence>
<dbReference type="GO" id="GO:0016423">
    <property type="term" value="F:tRNA (guanine) methyltransferase activity"/>
    <property type="evidence" value="ECO:0007669"/>
    <property type="project" value="TreeGrafter"/>
</dbReference>
<dbReference type="InterPro" id="IPR029063">
    <property type="entry name" value="SAM-dependent_MTases_sf"/>
</dbReference>
<evidence type="ECO:0000313" key="2">
    <source>
        <dbReference type="EMBL" id="KAL1512052.1"/>
    </source>
</evidence>
<feature type="domain" description="Ribosomal RNA large subunit methyltransferase K/L-like methyltransferase" evidence="1">
    <location>
        <begin position="349"/>
        <end position="443"/>
    </location>
</feature>